<dbReference type="RefSeq" id="WP_125764610.1">
    <property type="nucleotide sequence ID" value="NZ_BOLN01000001.1"/>
</dbReference>
<protein>
    <submittedName>
        <fullName evidence="1">Uncharacterized protein</fullName>
    </submittedName>
</protein>
<reference evidence="2" key="1">
    <citation type="journal article" date="2019" name="Int. J. Syst. Evol. Microbiol.">
        <title>The Global Catalogue of Microorganisms (GCM) 10K type strain sequencing project: providing services to taxonomists for standard genome sequencing and annotation.</title>
        <authorList>
            <consortium name="The Broad Institute Genomics Platform"/>
            <consortium name="The Broad Institute Genome Sequencing Center for Infectious Disease"/>
            <person name="Wu L."/>
            <person name="Ma J."/>
        </authorList>
    </citation>
    <scope>NUCLEOTIDE SEQUENCE [LARGE SCALE GENOMIC DNA]</scope>
    <source>
        <strain evidence="2">CCM 8979</strain>
    </source>
</reference>
<accession>A0ABW4D105</accession>
<keyword evidence="2" id="KW-1185">Reference proteome</keyword>
<sequence>MLRNKVMTVLAVSALGLGFEGLIQAPQPAAAKQSVYQKIPKRYRGTWKLKHSTGRVKKGSQLKIKARVFKSDFGTYKDKQLGVHIGKKVGKKYVSVFQIANGKQVGEYNVLRRTHYKNQVALKWTFNTSTAYYVKAK</sequence>
<evidence type="ECO:0000313" key="1">
    <source>
        <dbReference type="EMBL" id="MFD1454405.1"/>
    </source>
</evidence>
<evidence type="ECO:0000313" key="2">
    <source>
        <dbReference type="Proteomes" id="UP001597189"/>
    </source>
</evidence>
<organism evidence="1 2">
    <name type="scientific">Levilactobacillus lanxiensis</name>
    <dbReference type="NCBI Taxonomy" id="2799568"/>
    <lineage>
        <taxon>Bacteria</taxon>
        <taxon>Bacillati</taxon>
        <taxon>Bacillota</taxon>
        <taxon>Bacilli</taxon>
        <taxon>Lactobacillales</taxon>
        <taxon>Lactobacillaceae</taxon>
        <taxon>Levilactobacillus</taxon>
    </lineage>
</organism>
<comment type="caution">
    <text evidence="1">The sequence shown here is derived from an EMBL/GenBank/DDBJ whole genome shotgun (WGS) entry which is preliminary data.</text>
</comment>
<name>A0ABW4D105_9LACO</name>
<dbReference type="EMBL" id="JBHTOD010000001">
    <property type="protein sequence ID" value="MFD1454405.1"/>
    <property type="molecule type" value="Genomic_DNA"/>
</dbReference>
<dbReference type="Proteomes" id="UP001597189">
    <property type="component" value="Unassembled WGS sequence"/>
</dbReference>
<proteinExistence type="predicted"/>
<gene>
    <name evidence="1" type="ORF">ACFQ44_01770</name>
</gene>